<feature type="transmembrane region" description="Helical" evidence="1">
    <location>
        <begin position="6"/>
        <end position="26"/>
    </location>
</feature>
<organism evidence="2 3">
    <name type="scientific">Kosakonia oryziphila</name>
    <dbReference type="NCBI Taxonomy" id="1005667"/>
    <lineage>
        <taxon>Bacteria</taxon>
        <taxon>Pseudomonadati</taxon>
        <taxon>Pseudomonadota</taxon>
        <taxon>Gammaproteobacteria</taxon>
        <taxon>Enterobacterales</taxon>
        <taxon>Enterobacteriaceae</taxon>
        <taxon>Kosakonia</taxon>
    </lineage>
</organism>
<evidence type="ECO:0008006" key="4">
    <source>
        <dbReference type="Google" id="ProtNLM"/>
    </source>
</evidence>
<evidence type="ECO:0000313" key="2">
    <source>
        <dbReference type="EMBL" id="SCC62066.1"/>
    </source>
</evidence>
<dbReference type="Proteomes" id="UP000198515">
    <property type="component" value="Unassembled WGS sequence"/>
</dbReference>
<keyword evidence="1" id="KW-1133">Transmembrane helix</keyword>
<name>A0A1C4G1P2_9ENTR</name>
<evidence type="ECO:0000256" key="1">
    <source>
        <dbReference type="SAM" id="Phobius"/>
    </source>
</evidence>
<dbReference type="RefSeq" id="WP_090137627.1">
    <property type="nucleotide sequence ID" value="NZ_FMBC01000049.1"/>
</dbReference>
<evidence type="ECO:0000313" key="3">
    <source>
        <dbReference type="Proteomes" id="UP000198515"/>
    </source>
</evidence>
<keyword evidence="3" id="KW-1185">Reference proteome</keyword>
<protein>
    <recommendedName>
        <fullName evidence="4">Prophage endopeptidase</fullName>
    </recommendedName>
</protein>
<sequence length="176" mass="19063">MSAETRASIIVFLILLVAGLGVFFGYRYESNSSRADTAEANVLVQAKVIQMQADQQQAFNSIASTTANQNKSVDAKAEETVIEYRTILKREKTCDLPVPADIANGLLDYTYRLRVSAMHTTSGGTDTAGAGTAATSTLTYCQAVLWIQPLLAAIEKANNQLSAIQQAEQLRQVKTK</sequence>
<accession>A0A1C4G1P2</accession>
<keyword evidence="1" id="KW-0472">Membrane</keyword>
<dbReference type="AlphaFoldDB" id="A0A1C4G1P2"/>
<proteinExistence type="predicted"/>
<reference evidence="3" key="1">
    <citation type="submission" date="2016-08" db="EMBL/GenBank/DDBJ databases">
        <authorList>
            <person name="Varghese N."/>
            <person name="Submissions Spin"/>
        </authorList>
    </citation>
    <scope>NUCLEOTIDE SEQUENCE [LARGE SCALE GENOMIC DNA]</scope>
    <source>
        <strain evidence="3">REICA_142</strain>
    </source>
</reference>
<dbReference type="OrthoDB" id="6594862at2"/>
<gene>
    <name evidence="2" type="ORF">GA0061070_10498</name>
</gene>
<dbReference type="EMBL" id="FMBC01000049">
    <property type="protein sequence ID" value="SCC62066.1"/>
    <property type="molecule type" value="Genomic_DNA"/>
</dbReference>
<keyword evidence="1" id="KW-0812">Transmembrane</keyword>